<keyword evidence="2" id="KW-0424">Laminin EGF-like domain</keyword>
<reference evidence="4 5" key="1">
    <citation type="submission" date="2023-11" db="EMBL/GenBank/DDBJ databases">
        <authorList>
            <person name="Okamura Y."/>
        </authorList>
    </citation>
    <scope>NUCLEOTIDE SEQUENCE [LARGE SCALE GENOMIC DNA]</scope>
</reference>
<evidence type="ECO:0000259" key="3">
    <source>
        <dbReference type="PROSITE" id="PS51117"/>
    </source>
</evidence>
<dbReference type="Pfam" id="PF00055">
    <property type="entry name" value="Laminin_N"/>
    <property type="match status" value="1"/>
</dbReference>
<evidence type="ECO:0000313" key="4">
    <source>
        <dbReference type="EMBL" id="CAK1549556.1"/>
    </source>
</evidence>
<evidence type="ECO:0000256" key="1">
    <source>
        <dbReference type="ARBA" id="ARBA00023157"/>
    </source>
</evidence>
<sequence>MGGRALLDRLSSTTLSEVTIAGGAGWLLPAPLDVAPYATISANATCGERGTEEFCRETPGKRGIACDVCEGLEGPASRRHPPHLAIDGDPTTWWQSPSLAAGEEYKHVELIATLPDVRILLLSICNLVQCVWVEYTLFYVYKYENCALYSNTTNLSKPQKS</sequence>
<evidence type="ECO:0000313" key="5">
    <source>
        <dbReference type="Proteomes" id="UP001497472"/>
    </source>
</evidence>
<dbReference type="PROSITE" id="PS51117">
    <property type="entry name" value="LAMININ_NTER"/>
    <property type="match status" value="1"/>
</dbReference>
<evidence type="ECO:0000256" key="2">
    <source>
        <dbReference type="ARBA" id="ARBA00023292"/>
    </source>
</evidence>
<dbReference type="AlphaFoldDB" id="A0AAV1JKW5"/>
<dbReference type="InterPro" id="IPR008211">
    <property type="entry name" value="Laminin_N"/>
</dbReference>
<proteinExistence type="predicted"/>
<organism evidence="4 5">
    <name type="scientific">Leptosia nina</name>
    <dbReference type="NCBI Taxonomy" id="320188"/>
    <lineage>
        <taxon>Eukaryota</taxon>
        <taxon>Metazoa</taxon>
        <taxon>Ecdysozoa</taxon>
        <taxon>Arthropoda</taxon>
        <taxon>Hexapoda</taxon>
        <taxon>Insecta</taxon>
        <taxon>Pterygota</taxon>
        <taxon>Neoptera</taxon>
        <taxon>Endopterygota</taxon>
        <taxon>Lepidoptera</taxon>
        <taxon>Glossata</taxon>
        <taxon>Ditrysia</taxon>
        <taxon>Papilionoidea</taxon>
        <taxon>Pieridae</taxon>
        <taxon>Pierinae</taxon>
        <taxon>Leptosia</taxon>
    </lineage>
</organism>
<dbReference type="Proteomes" id="UP001497472">
    <property type="component" value="Unassembled WGS sequence"/>
</dbReference>
<protein>
    <recommendedName>
        <fullName evidence="3">Laminin N-terminal domain-containing protein</fullName>
    </recommendedName>
</protein>
<name>A0AAV1JKW5_9NEOP</name>
<keyword evidence="5" id="KW-1185">Reference proteome</keyword>
<feature type="domain" description="Laminin N-terminal" evidence="3">
    <location>
        <begin position="23"/>
        <end position="161"/>
    </location>
</feature>
<gene>
    <name evidence="4" type="ORF">LNINA_LOCUS8841</name>
</gene>
<dbReference type="Gene3D" id="2.60.120.260">
    <property type="entry name" value="Galactose-binding domain-like"/>
    <property type="match status" value="1"/>
</dbReference>
<dbReference type="EMBL" id="CAVLEF010000040">
    <property type="protein sequence ID" value="CAK1549556.1"/>
    <property type="molecule type" value="Genomic_DNA"/>
</dbReference>
<keyword evidence="1" id="KW-1015">Disulfide bond</keyword>
<accession>A0AAV1JKW5</accession>
<comment type="caution">
    <text evidence="4">The sequence shown here is derived from an EMBL/GenBank/DDBJ whole genome shotgun (WGS) entry which is preliminary data.</text>
</comment>